<keyword evidence="14" id="KW-1185">Reference proteome</keyword>
<evidence type="ECO:0000313" key="14">
    <source>
        <dbReference type="Proteomes" id="UP001642540"/>
    </source>
</evidence>
<proteinExistence type="predicted"/>
<dbReference type="InterPro" id="IPR017441">
    <property type="entry name" value="Protein_kinase_ATP_BS"/>
</dbReference>
<comment type="caution">
    <text evidence="13">The sequence shown here is derived from an EMBL/GenBank/DDBJ whole genome shotgun (WGS) entry which is preliminary data.</text>
</comment>
<comment type="catalytic activity">
    <reaction evidence="7">
        <text>L-threonyl-[protein] + ATP = O-phospho-L-threonyl-[protein] + ADP + H(+)</text>
        <dbReference type="Rhea" id="RHEA:46608"/>
        <dbReference type="Rhea" id="RHEA-COMP:11060"/>
        <dbReference type="Rhea" id="RHEA-COMP:11605"/>
        <dbReference type="ChEBI" id="CHEBI:15378"/>
        <dbReference type="ChEBI" id="CHEBI:30013"/>
        <dbReference type="ChEBI" id="CHEBI:30616"/>
        <dbReference type="ChEBI" id="CHEBI:61977"/>
        <dbReference type="ChEBI" id="CHEBI:456216"/>
        <dbReference type="EC" id="2.7.11.1"/>
    </reaction>
</comment>
<feature type="compositionally biased region" description="Acidic residues" evidence="11">
    <location>
        <begin position="445"/>
        <end position="455"/>
    </location>
</feature>
<feature type="compositionally biased region" description="Low complexity" evidence="11">
    <location>
        <begin position="490"/>
        <end position="499"/>
    </location>
</feature>
<feature type="region of interest" description="Disordered" evidence="11">
    <location>
        <begin position="406"/>
        <end position="501"/>
    </location>
</feature>
<evidence type="ECO:0000256" key="2">
    <source>
        <dbReference type="ARBA" id="ARBA00022527"/>
    </source>
</evidence>
<evidence type="ECO:0000256" key="4">
    <source>
        <dbReference type="ARBA" id="ARBA00022741"/>
    </source>
</evidence>
<comment type="catalytic activity">
    <reaction evidence="8">
        <text>L-seryl-[protein] + ATP = O-phospho-L-seryl-[protein] + ADP + H(+)</text>
        <dbReference type="Rhea" id="RHEA:17989"/>
        <dbReference type="Rhea" id="RHEA-COMP:9863"/>
        <dbReference type="Rhea" id="RHEA-COMP:11604"/>
        <dbReference type="ChEBI" id="CHEBI:15378"/>
        <dbReference type="ChEBI" id="CHEBI:29999"/>
        <dbReference type="ChEBI" id="CHEBI:30616"/>
        <dbReference type="ChEBI" id="CHEBI:83421"/>
        <dbReference type="ChEBI" id="CHEBI:456216"/>
        <dbReference type="EC" id="2.7.11.1"/>
    </reaction>
</comment>
<accession>A0ABP1PXQ0</accession>
<keyword evidence="5" id="KW-0418">Kinase</keyword>
<evidence type="ECO:0000256" key="9">
    <source>
        <dbReference type="PROSITE-ProRule" id="PRU10141"/>
    </source>
</evidence>
<evidence type="ECO:0000256" key="10">
    <source>
        <dbReference type="SAM" id="Coils"/>
    </source>
</evidence>
<dbReference type="EMBL" id="CAXLJM020000015">
    <property type="protein sequence ID" value="CAL8081595.1"/>
    <property type="molecule type" value="Genomic_DNA"/>
</dbReference>
<dbReference type="Pfam" id="PF00069">
    <property type="entry name" value="Pkinase"/>
    <property type="match status" value="1"/>
</dbReference>
<dbReference type="PROSITE" id="PS00108">
    <property type="entry name" value="PROTEIN_KINASE_ST"/>
    <property type="match status" value="1"/>
</dbReference>
<dbReference type="InterPro" id="IPR008271">
    <property type="entry name" value="Ser/Thr_kinase_AS"/>
</dbReference>
<feature type="compositionally biased region" description="Basic and acidic residues" evidence="11">
    <location>
        <begin position="410"/>
        <end position="428"/>
    </location>
</feature>
<evidence type="ECO:0000256" key="11">
    <source>
        <dbReference type="SAM" id="MobiDB-lite"/>
    </source>
</evidence>
<keyword evidence="3" id="KW-0808">Transferase</keyword>
<feature type="binding site" evidence="9">
    <location>
        <position position="48"/>
    </location>
    <ligand>
        <name>ATP</name>
        <dbReference type="ChEBI" id="CHEBI:30616"/>
    </ligand>
</feature>
<keyword evidence="2" id="KW-0723">Serine/threonine-protein kinase</keyword>
<evidence type="ECO:0000256" key="6">
    <source>
        <dbReference type="ARBA" id="ARBA00022840"/>
    </source>
</evidence>
<dbReference type="PANTHER" id="PTHR22983">
    <property type="entry name" value="PROTEIN KINASE RELATED"/>
    <property type="match status" value="1"/>
</dbReference>
<sequence length="654" mass="73751">MPRPPAPSTMERENPMDRYEDLKEIGAGSFGTVYVCRIRNTERLVALKKISTRGKHAQEIESLRQECEIQKNFKHPNIIRMLDAFNTNDAVVVVTEYAREDLARRKERAEGKCLPIEEVQHIACHIVSALYFLHSHRILHRDIKPQNILLGWDGMAKLCDFGFAKALAPSDYMLTSVKGTPLYMAPEIVNEKPYDHNADLWSLGCILYELLIGKPPFLTNNIIDLVQKVRTESIDWPEKITGHCLSFLQGLLEKNPQKRLTWPSLLSHAFVRDGLYIENTNDDFSLTKVLSPSQELAKETQRQHLERKLQGYSKLLRKTARKLEEAQKQLKRCTEDGKMGIKTPLPSPNGLPASRMTTATLPLLSPHHHAAIGVQHMNHARLHSPTDARNLKVMFQNMKLKDGVAAAAQKDAKQVKEGRLNADEEPRRNSNSSCETMTSSSEFETGSDDESDEADTVILENLKKREGKRRSSPTAGKSEDINNGLGVFDPSGSGKPPSRGGSGVLWKSGALFTLHSFGSEDKPINSDEWIYFLKTTMKEVLDNPKSLCEKHFLTMLVAPLRNHLAEAEVVEKIAVLLSLPYTLDKSVHEQEPGLMSSLQTLYLDTKVLPNLLYSCKLIVRRRRVERSSVTLDDILKILTVEDLEGLEKCLRLVQ</sequence>
<protein>
    <recommendedName>
        <fullName evidence="1">non-specific serine/threonine protein kinase</fullName>
        <ecNumber evidence="1">2.7.11.1</ecNumber>
    </recommendedName>
</protein>
<evidence type="ECO:0000256" key="8">
    <source>
        <dbReference type="ARBA" id="ARBA00048679"/>
    </source>
</evidence>
<evidence type="ECO:0000259" key="12">
    <source>
        <dbReference type="PROSITE" id="PS50011"/>
    </source>
</evidence>
<dbReference type="PANTHER" id="PTHR22983:SF6">
    <property type="entry name" value="SERINE_THREONINE-PROTEIN KINASE 36"/>
    <property type="match status" value="1"/>
</dbReference>
<dbReference type="Proteomes" id="UP001642540">
    <property type="component" value="Unassembled WGS sequence"/>
</dbReference>
<name>A0ABP1PXQ0_9HEXA</name>
<evidence type="ECO:0000256" key="3">
    <source>
        <dbReference type="ARBA" id="ARBA00022679"/>
    </source>
</evidence>
<feature type="compositionally biased region" description="Low complexity" evidence="11">
    <location>
        <begin position="430"/>
        <end position="444"/>
    </location>
</feature>
<keyword evidence="10" id="KW-0175">Coiled coil</keyword>
<dbReference type="SUPFAM" id="SSF56112">
    <property type="entry name" value="Protein kinase-like (PK-like)"/>
    <property type="match status" value="1"/>
</dbReference>
<dbReference type="InterPro" id="IPR000719">
    <property type="entry name" value="Prot_kinase_dom"/>
</dbReference>
<dbReference type="InterPro" id="IPR011009">
    <property type="entry name" value="Kinase-like_dom_sf"/>
</dbReference>
<dbReference type="SMART" id="SM00220">
    <property type="entry name" value="S_TKc"/>
    <property type="match status" value="1"/>
</dbReference>
<gene>
    <name evidence="13" type="ORF">ODALV1_LOCUS4966</name>
</gene>
<keyword evidence="4 9" id="KW-0547">Nucleotide-binding</keyword>
<keyword evidence="6 9" id="KW-0067">ATP-binding</keyword>
<feature type="domain" description="Protein kinase" evidence="12">
    <location>
        <begin position="19"/>
        <end position="271"/>
    </location>
</feature>
<reference evidence="13 14" key="1">
    <citation type="submission" date="2024-08" db="EMBL/GenBank/DDBJ databases">
        <authorList>
            <person name="Cucini C."/>
            <person name="Frati F."/>
        </authorList>
    </citation>
    <scope>NUCLEOTIDE SEQUENCE [LARGE SCALE GENOMIC DNA]</scope>
</reference>
<feature type="coiled-coil region" evidence="10">
    <location>
        <begin position="302"/>
        <end position="336"/>
    </location>
</feature>
<evidence type="ECO:0000256" key="5">
    <source>
        <dbReference type="ARBA" id="ARBA00022777"/>
    </source>
</evidence>
<evidence type="ECO:0000256" key="1">
    <source>
        <dbReference type="ARBA" id="ARBA00012513"/>
    </source>
</evidence>
<evidence type="ECO:0000313" key="13">
    <source>
        <dbReference type="EMBL" id="CAL8081595.1"/>
    </source>
</evidence>
<dbReference type="PROSITE" id="PS00107">
    <property type="entry name" value="PROTEIN_KINASE_ATP"/>
    <property type="match status" value="1"/>
</dbReference>
<dbReference type="Gene3D" id="1.10.510.10">
    <property type="entry name" value="Transferase(Phosphotransferase) domain 1"/>
    <property type="match status" value="1"/>
</dbReference>
<organism evidence="13 14">
    <name type="scientific">Orchesella dallaii</name>
    <dbReference type="NCBI Taxonomy" id="48710"/>
    <lineage>
        <taxon>Eukaryota</taxon>
        <taxon>Metazoa</taxon>
        <taxon>Ecdysozoa</taxon>
        <taxon>Arthropoda</taxon>
        <taxon>Hexapoda</taxon>
        <taxon>Collembola</taxon>
        <taxon>Entomobryomorpha</taxon>
        <taxon>Entomobryoidea</taxon>
        <taxon>Orchesellidae</taxon>
        <taxon>Orchesellinae</taxon>
        <taxon>Orchesella</taxon>
    </lineage>
</organism>
<evidence type="ECO:0000256" key="7">
    <source>
        <dbReference type="ARBA" id="ARBA00047899"/>
    </source>
</evidence>
<dbReference type="PROSITE" id="PS50011">
    <property type="entry name" value="PROTEIN_KINASE_DOM"/>
    <property type="match status" value="1"/>
</dbReference>
<dbReference type="EC" id="2.7.11.1" evidence="1"/>